<dbReference type="PRINTS" id="PR00866">
    <property type="entry name" value="RNADNAPOLMS"/>
</dbReference>
<dbReference type="PANTHER" id="PTHR34047">
    <property type="entry name" value="NUCLEAR INTRON MATURASE 1, MITOCHONDRIAL-RELATED"/>
    <property type="match status" value="1"/>
</dbReference>
<dbReference type="InterPro" id="IPR000123">
    <property type="entry name" value="Reverse_transcriptase_msDNA"/>
</dbReference>
<evidence type="ECO:0000259" key="9">
    <source>
        <dbReference type="PROSITE" id="PS50943"/>
    </source>
</evidence>
<dbReference type="CDD" id="cd03487">
    <property type="entry name" value="RT_Bac_retron_II"/>
    <property type="match status" value="1"/>
</dbReference>
<evidence type="ECO:0000256" key="3">
    <source>
        <dbReference type="ARBA" id="ARBA00022695"/>
    </source>
</evidence>
<feature type="domain" description="Reverse transcriptase" evidence="8">
    <location>
        <begin position="131"/>
        <end position="372"/>
    </location>
</feature>
<keyword evidence="2 10" id="KW-0808">Transferase</keyword>
<evidence type="ECO:0000313" key="10">
    <source>
        <dbReference type="EMBL" id="XCG63483.1"/>
    </source>
</evidence>
<comment type="catalytic activity">
    <reaction evidence="7">
        <text>DNA(n) + a 2'-deoxyribonucleoside 5'-triphosphate = DNA(n+1) + diphosphate</text>
        <dbReference type="Rhea" id="RHEA:22508"/>
        <dbReference type="Rhea" id="RHEA-COMP:17339"/>
        <dbReference type="Rhea" id="RHEA-COMP:17340"/>
        <dbReference type="ChEBI" id="CHEBI:33019"/>
        <dbReference type="ChEBI" id="CHEBI:61560"/>
        <dbReference type="ChEBI" id="CHEBI:173112"/>
        <dbReference type="EC" id="2.7.7.49"/>
    </reaction>
</comment>
<keyword evidence="3 10" id="KW-0548">Nucleotidyltransferase</keyword>
<feature type="domain" description="HTH cro/C1-type" evidence="9">
    <location>
        <begin position="103"/>
        <end position="124"/>
    </location>
</feature>
<dbReference type="Pfam" id="PF00078">
    <property type="entry name" value="RVT_1"/>
    <property type="match status" value="1"/>
</dbReference>
<reference evidence="10" key="1">
    <citation type="submission" date="2024-05" db="EMBL/GenBank/DDBJ databases">
        <authorList>
            <person name="Cai S.Y."/>
            <person name="Jin L.M."/>
            <person name="Li H.R."/>
        </authorList>
    </citation>
    <scope>NUCLEOTIDE SEQUENCE</scope>
    <source>
        <strain evidence="10">A5-74</strain>
    </source>
</reference>
<evidence type="ECO:0000256" key="5">
    <source>
        <dbReference type="ARBA" id="ARBA00022842"/>
    </source>
</evidence>
<evidence type="ECO:0000256" key="7">
    <source>
        <dbReference type="ARBA" id="ARBA00048173"/>
    </source>
</evidence>
<keyword evidence="4" id="KW-0479">Metal-binding</keyword>
<evidence type="ECO:0000256" key="4">
    <source>
        <dbReference type="ARBA" id="ARBA00022723"/>
    </source>
</evidence>
<dbReference type="EMBL" id="CP159218">
    <property type="protein sequence ID" value="XCG63483.1"/>
    <property type="molecule type" value="Genomic_DNA"/>
</dbReference>
<dbReference type="GO" id="GO:0003964">
    <property type="term" value="F:RNA-directed DNA polymerase activity"/>
    <property type="evidence" value="ECO:0007669"/>
    <property type="project" value="UniProtKB-KW"/>
</dbReference>
<dbReference type="RefSeq" id="WP_353649098.1">
    <property type="nucleotide sequence ID" value="NZ_CP159218.1"/>
</dbReference>
<dbReference type="InterPro" id="IPR001387">
    <property type="entry name" value="Cro/C1-type_HTH"/>
</dbReference>
<dbReference type="PROSITE" id="PS50878">
    <property type="entry name" value="RT_POL"/>
    <property type="match status" value="1"/>
</dbReference>
<evidence type="ECO:0000256" key="2">
    <source>
        <dbReference type="ARBA" id="ARBA00022679"/>
    </source>
</evidence>
<gene>
    <name evidence="10" type="ORF">ABLG96_20185</name>
</gene>
<dbReference type="PANTHER" id="PTHR34047:SF7">
    <property type="entry name" value="RNA-DIRECTED DNA POLYMERASE"/>
    <property type="match status" value="1"/>
</dbReference>
<accession>A0AAU8DQ97</accession>
<protein>
    <recommendedName>
        <fullName evidence="1">RNA-directed DNA polymerase</fullName>
        <ecNumber evidence="1">2.7.7.49</ecNumber>
    </recommendedName>
</protein>
<dbReference type="AlphaFoldDB" id="A0AAU8DQ97"/>
<keyword evidence="5" id="KW-0460">Magnesium</keyword>
<name>A0AAU8DQ97_9ACTN</name>
<dbReference type="InterPro" id="IPR000477">
    <property type="entry name" value="RT_dom"/>
</dbReference>
<dbReference type="GO" id="GO:0003723">
    <property type="term" value="F:RNA binding"/>
    <property type="evidence" value="ECO:0007669"/>
    <property type="project" value="InterPro"/>
</dbReference>
<evidence type="ECO:0000259" key="8">
    <source>
        <dbReference type="PROSITE" id="PS50878"/>
    </source>
</evidence>
<evidence type="ECO:0000256" key="1">
    <source>
        <dbReference type="ARBA" id="ARBA00012493"/>
    </source>
</evidence>
<dbReference type="GO" id="GO:0046872">
    <property type="term" value="F:metal ion binding"/>
    <property type="evidence" value="ECO:0007669"/>
    <property type="project" value="UniProtKB-KW"/>
</dbReference>
<dbReference type="PROSITE" id="PS50943">
    <property type="entry name" value="HTH_CROC1"/>
    <property type="match status" value="1"/>
</dbReference>
<organism evidence="10">
    <name type="scientific">Nakamurella sp. A5-74</name>
    <dbReference type="NCBI Taxonomy" id="3158264"/>
    <lineage>
        <taxon>Bacteria</taxon>
        <taxon>Bacillati</taxon>
        <taxon>Actinomycetota</taxon>
        <taxon>Actinomycetes</taxon>
        <taxon>Nakamurellales</taxon>
        <taxon>Nakamurellaceae</taxon>
        <taxon>Nakamurella</taxon>
    </lineage>
</organism>
<evidence type="ECO:0000256" key="6">
    <source>
        <dbReference type="ARBA" id="ARBA00022918"/>
    </source>
</evidence>
<keyword evidence="6 10" id="KW-0695">RNA-directed DNA polymerase</keyword>
<dbReference type="InterPro" id="IPR051083">
    <property type="entry name" value="GrpII_Intron_Splice-Mob/Def"/>
</dbReference>
<dbReference type="EC" id="2.7.7.49" evidence="1"/>
<sequence>MTSNNAQRLATTLADAALAGDWDADHLRLSLFRVVGRRRAWLRDLAAELLEAHPRPPADRPRELAMFILASAAFERARVAPRPLPVPKLVLPAPTSTVHRPFRTPRIDDAGALADLLGITIAELDAHADTRLRARRARSAGIAHYRYEWVKRSAGARLLEVPKPRMRTCHRQILDEVLAPIPVHPACHGFVLGRSAITGAREHVGAQLVVTLDLEHFFASVTAARVWGVLRAAGYPEPVAHLLTGLTTHATPVAVLTTMPAGRDPSRDFRLRRRLAAPHLPQGASTSPQLANLVLFPLDRRLAALAESAGATYTRYADDLTFSGTRHALRGNASGLIAAVGRIVREEAFRVHPDKTRVRHAHERQSVTGIVVNQRTNVARSEYDQVKAVLHEARQRGPGAANRTGQPDFRAHLLGRISWIASTNSDRGARLRASFEAVDWSV</sequence>
<proteinExistence type="predicted"/>